<keyword evidence="2" id="KW-1185">Reference proteome</keyword>
<dbReference type="SUPFAM" id="SSF56784">
    <property type="entry name" value="HAD-like"/>
    <property type="match status" value="1"/>
</dbReference>
<reference evidence="1" key="1">
    <citation type="submission" date="2021-04" db="EMBL/GenBank/DDBJ databases">
        <title>Microbacterium tenobrionis sp. nov. and Microbacterium allomyrinae sp. nov., isolated from larvae of Tenobrio molitor and Allomyrina dichotoma, respectively.</title>
        <authorList>
            <person name="Lee S.D."/>
        </authorList>
    </citation>
    <scope>NUCLEOTIDE SEQUENCE</scope>
    <source>
        <strain evidence="1">YMB-B2</strain>
    </source>
</reference>
<dbReference type="PANTHER" id="PTHR43611">
    <property type="entry name" value="ALPHA-D-GLUCOSE 1-PHOSPHATE PHOSPHATASE"/>
    <property type="match status" value="1"/>
</dbReference>
<accession>A0A9X1LNJ6</accession>
<dbReference type="InterPro" id="IPR006439">
    <property type="entry name" value="HAD-SF_hydro_IA"/>
</dbReference>
<dbReference type="Proteomes" id="UP001139289">
    <property type="component" value="Unassembled WGS sequence"/>
</dbReference>
<sequence>MLYDIGGVLELVDDHSWPQHLEQAWSDRVGLPVDVFRARLDAADLPDTTLQADVAAEYWQKFGAALEIDDVEVAAMRAQMWDAYCGEANTELLDHARSLRGRAGLAVLSNSGDGAREEEERRFQLSSIFDPICYSHEQGVAKPDAGAYLAALDRMGASAADVLFIDDNEGPKHGAERCGIRAVLHRDNSATIAAIEAFLAE</sequence>
<evidence type="ECO:0000313" key="1">
    <source>
        <dbReference type="EMBL" id="MCC2029212.1"/>
    </source>
</evidence>
<dbReference type="AlphaFoldDB" id="A0A9X1LNJ6"/>
<dbReference type="EMBL" id="JAGTTM010000002">
    <property type="protein sequence ID" value="MCC2029212.1"/>
    <property type="molecule type" value="Genomic_DNA"/>
</dbReference>
<gene>
    <name evidence="1" type="ORF">KEC56_06745</name>
</gene>
<dbReference type="InterPro" id="IPR023214">
    <property type="entry name" value="HAD_sf"/>
</dbReference>
<dbReference type="NCBIfam" id="TIGR01509">
    <property type="entry name" value="HAD-SF-IA-v3"/>
    <property type="match status" value="1"/>
</dbReference>
<dbReference type="PANTHER" id="PTHR43611:SF3">
    <property type="entry name" value="FLAVIN MONONUCLEOTIDE HYDROLASE 1, CHLOROPLATIC"/>
    <property type="match status" value="1"/>
</dbReference>
<organism evidence="1 2">
    <name type="scientific">Microbacterium tenebrionis</name>
    <dbReference type="NCBI Taxonomy" id="2830665"/>
    <lineage>
        <taxon>Bacteria</taxon>
        <taxon>Bacillati</taxon>
        <taxon>Actinomycetota</taxon>
        <taxon>Actinomycetes</taxon>
        <taxon>Micrococcales</taxon>
        <taxon>Microbacteriaceae</taxon>
        <taxon>Microbacterium</taxon>
    </lineage>
</organism>
<name>A0A9X1LNJ6_9MICO</name>
<dbReference type="InterPro" id="IPR036412">
    <property type="entry name" value="HAD-like_sf"/>
</dbReference>
<comment type="caution">
    <text evidence="1">The sequence shown here is derived from an EMBL/GenBank/DDBJ whole genome shotgun (WGS) entry which is preliminary data.</text>
</comment>
<proteinExistence type="predicted"/>
<keyword evidence="1" id="KW-0378">Hydrolase</keyword>
<dbReference type="Gene3D" id="3.40.50.1000">
    <property type="entry name" value="HAD superfamily/HAD-like"/>
    <property type="match status" value="1"/>
</dbReference>
<protein>
    <submittedName>
        <fullName evidence="1">HAD-IA family hydrolase</fullName>
    </submittedName>
</protein>
<dbReference type="GO" id="GO:0016787">
    <property type="term" value="F:hydrolase activity"/>
    <property type="evidence" value="ECO:0007669"/>
    <property type="project" value="UniProtKB-KW"/>
</dbReference>
<evidence type="ECO:0000313" key="2">
    <source>
        <dbReference type="Proteomes" id="UP001139289"/>
    </source>
</evidence>
<dbReference type="Pfam" id="PF00702">
    <property type="entry name" value="Hydrolase"/>
    <property type="match status" value="1"/>
</dbReference>